<comment type="caution">
    <text evidence="5">The sequence shown here is derived from an EMBL/GenBank/DDBJ whole genome shotgun (WGS) entry which is preliminary data.</text>
</comment>
<evidence type="ECO:0000256" key="1">
    <source>
        <dbReference type="ARBA" id="ARBA00022553"/>
    </source>
</evidence>
<dbReference type="GO" id="GO:0003677">
    <property type="term" value="F:DNA binding"/>
    <property type="evidence" value="ECO:0007669"/>
    <property type="project" value="UniProtKB-KW"/>
</dbReference>
<dbReference type="SUPFAM" id="SSF52172">
    <property type="entry name" value="CheY-like"/>
    <property type="match status" value="1"/>
</dbReference>
<dbReference type="EMBL" id="VLNY01000001">
    <property type="protein sequence ID" value="KAA0024914.1"/>
    <property type="molecule type" value="Genomic_DNA"/>
</dbReference>
<dbReference type="Pfam" id="PF00072">
    <property type="entry name" value="Response_reg"/>
    <property type="match status" value="1"/>
</dbReference>
<dbReference type="InterPro" id="IPR039420">
    <property type="entry name" value="WalR-like"/>
</dbReference>
<keyword evidence="1 3" id="KW-0597">Phosphoprotein</keyword>
<dbReference type="InterPro" id="IPR000792">
    <property type="entry name" value="Tscrpt_reg_LuxR_C"/>
</dbReference>
<evidence type="ECO:0000313" key="5">
    <source>
        <dbReference type="EMBL" id="KAA0024914.1"/>
    </source>
</evidence>
<accession>A0A5A7SH11</accession>
<dbReference type="Pfam" id="PF00196">
    <property type="entry name" value="GerE"/>
    <property type="match status" value="1"/>
</dbReference>
<name>A0A5A7SH11_9NOCA</name>
<dbReference type="InterPro" id="IPR058245">
    <property type="entry name" value="NreC/VraR/RcsB-like_REC"/>
</dbReference>
<dbReference type="Gene3D" id="3.40.50.2300">
    <property type="match status" value="1"/>
</dbReference>
<proteinExistence type="predicted"/>
<keyword evidence="6" id="KW-1185">Reference proteome</keyword>
<dbReference type="PROSITE" id="PS50110">
    <property type="entry name" value="RESPONSE_REGULATORY"/>
    <property type="match status" value="1"/>
</dbReference>
<dbReference type="Gene3D" id="1.10.10.10">
    <property type="entry name" value="Winged helix-like DNA-binding domain superfamily/Winged helix DNA-binding domain"/>
    <property type="match status" value="1"/>
</dbReference>
<feature type="domain" description="Response regulatory" evidence="4">
    <location>
        <begin position="13"/>
        <end position="130"/>
    </location>
</feature>
<dbReference type="GO" id="GO:0000160">
    <property type="term" value="P:phosphorelay signal transduction system"/>
    <property type="evidence" value="ECO:0007669"/>
    <property type="project" value="InterPro"/>
</dbReference>
<feature type="modified residue" description="4-aspartylphosphate" evidence="3">
    <location>
        <position position="66"/>
    </location>
</feature>
<dbReference type="PANTHER" id="PTHR43214">
    <property type="entry name" value="TWO-COMPONENT RESPONSE REGULATOR"/>
    <property type="match status" value="1"/>
</dbReference>
<evidence type="ECO:0000259" key="4">
    <source>
        <dbReference type="PROSITE" id="PS50110"/>
    </source>
</evidence>
<protein>
    <submittedName>
        <fullName evidence="5">Response regulator transcription factor</fullName>
    </submittedName>
</protein>
<dbReference type="SMART" id="SM00421">
    <property type="entry name" value="HTH_LUXR"/>
    <property type="match status" value="1"/>
</dbReference>
<dbReference type="GO" id="GO:0006355">
    <property type="term" value="P:regulation of DNA-templated transcription"/>
    <property type="evidence" value="ECO:0007669"/>
    <property type="project" value="InterPro"/>
</dbReference>
<keyword evidence="2" id="KW-0238">DNA-binding</keyword>
<sequence length="225" mass="25182">MTASDNPTQRKLRAVIIDDHAVIHDGIQAWCDAAVPPISVADRYTDPHEFIRAFPIHDRIDVVVLDLQFEQHEPDLAALRTICEDGYRVIIYSQHTEPILVLNCLDMGAVTYLSKTEGRDHLVAALHAAITDRPYLSPTMAKAMTIDHAPSRPRLSHREREVLLNWFQTESKILVGQSLYITVGTVNTHLARIRTKYASVGRPAPTKAALVARAIQDGLIRPDEL</sequence>
<dbReference type="SUPFAM" id="SSF46894">
    <property type="entry name" value="C-terminal effector domain of the bipartite response regulators"/>
    <property type="match status" value="1"/>
</dbReference>
<dbReference type="InterPro" id="IPR016032">
    <property type="entry name" value="Sig_transdc_resp-reg_C-effctor"/>
</dbReference>
<dbReference type="OrthoDB" id="3171335at2"/>
<dbReference type="CDD" id="cd17535">
    <property type="entry name" value="REC_NarL-like"/>
    <property type="match status" value="1"/>
</dbReference>
<dbReference type="InterPro" id="IPR001789">
    <property type="entry name" value="Sig_transdc_resp-reg_receiver"/>
</dbReference>
<evidence type="ECO:0000313" key="6">
    <source>
        <dbReference type="Proteomes" id="UP000322244"/>
    </source>
</evidence>
<dbReference type="InterPro" id="IPR011006">
    <property type="entry name" value="CheY-like_superfamily"/>
</dbReference>
<evidence type="ECO:0000256" key="2">
    <source>
        <dbReference type="ARBA" id="ARBA00023125"/>
    </source>
</evidence>
<evidence type="ECO:0000256" key="3">
    <source>
        <dbReference type="PROSITE-ProRule" id="PRU00169"/>
    </source>
</evidence>
<dbReference type="AlphaFoldDB" id="A0A5A7SH11"/>
<dbReference type="SMART" id="SM00448">
    <property type="entry name" value="REC"/>
    <property type="match status" value="1"/>
</dbReference>
<dbReference type="InterPro" id="IPR036388">
    <property type="entry name" value="WH-like_DNA-bd_sf"/>
</dbReference>
<dbReference type="Proteomes" id="UP000322244">
    <property type="component" value="Unassembled WGS sequence"/>
</dbReference>
<dbReference type="RefSeq" id="WP_149428691.1">
    <property type="nucleotide sequence ID" value="NZ_VLNY01000001.1"/>
</dbReference>
<reference evidence="5 6" key="1">
    <citation type="submission" date="2019-07" db="EMBL/GenBank/DDBJ databases">
        <title>Rhodococcus cavernicolus sp. nov., isolated from a cave.</title>
        <authorList>
            <person name="Lee S.D."/>
        </authorList>
    </citation>
    <scope>NUCLEOTIDE SEQUENCE [LARGE SCALE GENOMIC DNA]</scope>
    <source>
        <strain evidence="5 6">C1-24</strain>
    </source>
</reference>
<gene>
    <name evidence="5" type="ORF">FOY51_03040</name>
</gene>
<organism evidence="5 6">
    <name type="scientific">Antrihabitans cavernicola</name>
    <dbReference type="NCBI Taxonomy" id="2495913"/>
    <lineage>
        <taxon>Bacteria</taxon>
        <taxon>Bacillati</taxon>
        <taxon>Actinomycetota</taxon>
        <taxon>Actinomycetes</taxon>
        <taxon>Mycobacteriales</taxon>
        <taxon>Nocardiaceae</taxon>
        <taxon>Antrihabitans</taxon>
    </lineage>
</organism>